<keyword evidence="5" id="KW-1133">Transmembrane helix</keyword>
<sequence length="261" mass="27464" precursor="true">MKSNRKYNLYRNSSAQVGIGTLIIFIAMVLVAAVAAAVLIQTSGTLQQKAQSTGKEATQEVSSNLIVKGIDGIRAKNSTADLAGNISLLKLKVGLNVGSSSVDVNQVVISITDGTGTNNLIYANNHKTYGYTMKDFDVSATAADNLHDLLTGTQAAPGANAKYYFTVEKIRDEDGSFTQGKPVMNTGDLAIFYVSTVCAGDTTFDKIGTTTVSKAQKDSGLEVGPRATISIVLTPESGVVTNADFITPSSYGTKETVVLYP</sequence>
<dbReference type="GeneID" id="14408241"/>
<dbReference type="Proteomes" id="UP000010866">
    <property type="component" value="Chromosome"/>
</dbReference>
<protein>
    <recommendedName>
        <fullName evidence="4">Flagellin</fullName>
    </recommendedName>
</protein>
<dbReference type="KEGG" id="mhz:Metho_0867"/>
<evidence type="ECO:0000256" key="5">
    <source>
        <dbReference type="SAM" id="Phobius"/>
    </source>
</evidence>
<dbReference type="RefSeq" id="WP_015324277.1">
    <property type="nucleotide sequence ID" value="NC_019977.1"/>
</dbReference>
<dbReference type="GO" id="GO:0097588">
    <property type="term" value="P:archaeal or bacterial-type flagellum-dependent cell motility"/>
    <property type="evidence" value="ECO:0007669"/>
    <property type="project" value="InterPro"/>
</dbReference>
<keyword evidence="7" id="KW-1185">Reference proteome</keyword>
<organism evidence="6 7">
    <name type="scientific">Methanomethylovorans hollandica (strain DSM 15978 / NBRC 107637 / DMS1)</name>
    <dbReference type="NCBI Taxonomy" id="867904"/>
    <lineage>
        <taxon>Archaea</taxon>
        <taxon>Methanobacteriati</taxon>
        <taxon>Methanobacteriota</taxon>
        <taxon>Stenosarchaea group</taxon>
        <taxon>Methanomicrobia</taxon>
        <taxon>Methanosarcinales</taxon>
        <taxon>Methanosarcinaceae</taxon>
        <taxon>Methanomethylovorans</taxon>
    </lineage>
</organism>
<name>L0KWN0_METHD</name>
<dbReference type="GO" id="GO:0097589">
    <property type="term" value="C:archaeal-type flagellum"/>
    <property type="evidence" value="ECO:0007669"/>
    <property type="project" value="UniProtKB-SubCell"/>
</dbReference>
<keyword evidence="6" id="KW-0969">Cilium</keyword>
<dbReference type="InterPro" id="IPR013373">
    <property type="entry name" value="Flagellin/pilin_N_arc"/>
</dbReference>
<dbReference type="HOGENOM" id="CLU_051124_0_2_2"/>
<keyword evidence="5" id="KW-0812">Transmembrane</keyword>
<dbReference type="PANTHER" id="PTHR35903">
    <property type="entry name" value="FLAGELLIN B1"/>
    <property type="match status" value="1"/>
</dbReference>
<dbReference type="AlphaFoldDB" id="L0KWN0"/>
<dbReference type="EMBL" id="CP003362">
    <property type="protein sequence ID" value="AGB49110.1"/>
    <property type="molecule type" value="Genomic_DNA"/>
</dbReference>
<keyword evidence="5" id="KW-0472">Membrane</keyword>
<proteinExistence type="inferred from homology"/>
<evidence type="ECO:0000256" key="2">
    <source>
        <dbReference type="ARBA" id="ARBA00010256"/>
    </source>
</evidence>
<dbReference type="STRING" id="867904.Metho_0867"/>
<dbReference type="OrthoDB" id="102632at2157"/>
<evidence type="ECO:0000256" key="1">
    <source>
        <dbReference type="ARBA" id="ARBA00004618"/>
    </source>
</evidence>
<evidence type="ECO:0000256" key="4">
    <source>
        <dbReference type="RuleBase" id="RU361282"/>
    </source>
</evidence>
<keyword evidence="6" id="KW-0966">Cell projection</keyword>
<reference evidence="7" key="1">
    <citation type="submission" date="2012-02" db="EMBL/GenBank/DDBJ databases">
        <title>Complete sequence of chromosome of Methanomethylovorans hollandica DSM 15978.</title>
        <authorList>
            <person name="Lucas S."/>
            <person name="Copeland A."/>
            <person name="Lapidus A."/>
            <person name="Glavina del Rio T."/>
            <person name="Dalin E."/>
            <person name="Tice H."/>
            <person name="Bruce D."/>
            <person name="Goodwin L."/>
            <person name="Pitluck S."/>
            <person name="Peters L."/>
            <person name="Mikhailova N."/>
            <person name="Held B."/>
            <person name="Kyrpides N."/>
            <person name="Mavromatis K."/>
            <person name="Ivanova N."/>
            <person name="Brettin T."/>
            <person name="Detter J.C."/>
            <person name="Han C."/>
            <person name="Larimer F."/>
            <person name="Land M."/>
            <person name="Hauser L."/>
            <person name="Markowitz V."/>
            <person name="Cheng J.-F."/>
            <person name="Hugenholtz P."/>
            <person name="Woyke T."/>
            <person name="Wu D."/>
            <person name="Spring S."/>
            <person name="Schroeder M."/>
            <person name="Brambilla E."/>
            <person name="Klenk H.-P."/>
            <person name="Eisen J.A."/>
        </authorList>
    </citation>
    <scope>NUCLEOTIDE SEQUENCE [LARGE SCALE GENOMIC DNA]</scope>
    <source>
        <strain evidence="7">DSM 15978 / NBRC 107637 / DMS1</strain>
    </source>
</reference>
<dbReference type="PANTHER" id="PTHR35903:SF1">
    <property type="entry name" value="FLAGELLIN B1"/>
    <property type="match status" value="1"/>
</dbReference>
<keyword evidence="3 4" id="KW-0974">Archaeal flagellum</keyword>
<dbReference type="GO" id="GO:0005198">
    <property type="term" value="F:structural molecule activity"/>
    <property type="evidence" value="ECO:0007669"/>
    <property type="project" value="InterPro"/>
</dbReference>
<accession>L0KWN0</accession>
<comment type="subcellular location">
    <subcellularLocation>
        <location evidence="1 4">Archaeal flagellum</location>
    </subcellularLocation>
</comment>
<dbReference type="InterPro" id="IPR002774">
    <property type="entry name" value="Flagellin_arc-type"/>
</dbReference>
<keyword evidence="6" id="KW-0282">Flagellum</keyword>
<comment type="function">
    <text evidence="4">Flagellin is the subunit protein which polymerizes to form the filaments of archaeal flagella.</text>
</comment>
<evidence type="ECO:0000256" key="3">
    <source>
        <dbReference type="ARBA" id="ARBA00022440"/>
    </source>
</evidence>
<feature type="transmembrane region" description="Helical" evidence="5">
    <location>
        <begin position="21"/>
        <end position="40"/>
    </location>
</feature>
<evidence type="ECO:0000313" key="6">
    <source>
        <dbReference type="EMBL" id="AGB49110.1"/>
    </source>
</evidence>
<gene>
    <name evidence="6" type="ordered locus">Metho_0867</name>
</gene>
<evidence type="ECO:0000313" key="7">
    <source>
        <dbReference type="Proteomes" id="UP000010866"/>
    </source>
</evidence>
<dbReference type="NCBIfam" id="TIGR02537">
    <property type="entry name" value="arch_flag_Nterm"/>
    <property type="match status" value="1"/>
</dbReference>
<dbReference type="Pfam" id="PF01917">
    <property type="entry name" value="Flagellin_arch-type"/>
    <property type="match status" value="1"/>
</dbReference>
<comment type="similarity">
    <text evidence="2 4">Belongs to the archaeal flagellin family.</text>
</comment>